<dbReference type="InterPro" id="IPR016516">
    <property type="entry name" value="UCP07580"/>
</dbReference>
<accession>A0A6N4QBT7</accession>
<dbReference type="SUPFAM" id="SSF47240">
    <property type="entry name" value="Ferritin-like"/>
    <property type="match status" value="1"/>
</dbReference>
<name>A0A6N4QBT7_9LEPT</name>
<dbReference type="AlphaFoldDB" id="A0A6N4QBT7"/>
<keyword evidence="2" id="KW-0378">Hydrolase</keyword>
<dbReference type="PANTHER" id="PTHR39456">
    <property type="entry name" value="METAL-DEPENDENT HYDROLASE"/>
    <property type="match status" value="1"/>
</dbReference>
<dbReference type="Proteomes" id="UP000297613">
    <property type="component" value="Unassembled WGS sequence"/>
</dbReference>
<evidence type="ECO:0000256" key="1">
    <source>
        <dbReference type="SAM" id="Phobius"/>
    </source>
</evidence>
<keyword evidence="1" id="KW-0812">Transmembrane</keyword>
<dbReference type="GO" id="GO:0016787">
    <property type="term" value="F:hydrolase activity"/>
    <property type="evidence" value="ECO:0007669"/>
    <property type="project" value="UniProtKB-KW"/>
</dbReference>
<dbReference type="PIRSF" id="PIRSF007580">
    <property type="entry name" value="UCP07580"/>
    <property type="match status" value="1"/>
</dbReference>
<evidence type="ECO:0000313" key="3">
    <source>
        <dbReference type="Proteomes" id="UP000297613"/>
    </source>
</evidence>
<dbReference type="EMBL" id="RQGM01000003">
    <property type="protein sequence ID" value="TGL90037.1"/>
    <property type="molecule type" value="Genomic_DNA"/>
</dbReference>
<protein>
    <submittedName>
        <fullName evidence="2">Metal-dependent hydrolase</fullName>
    </submittedName>
</protein>
<dbReference type="Pfam" id="PF10118">
    <property type="entry name" value="Metal_hydrol"/>
    <property type="match status" value="1"/>
</dbReference>
<dbReference type="RefSeq" id="WP_135572022.1">
    <property type="nucleotide sequence ID" value="NZ_RQGK01000072.1"/>
</dbReference>
<dbReference type="PANTHER" id="PTHR39456:SF1">
    <property type="entry name" value="METAL-DEPENDENT HYDROLASE"/>
    <property type="match status" value="1"/>
</dbReference>
<reference evidence="2 3" key="1">
    <citation type="journal article" date="2019" name="PLoS Negl. Trop. Dis.">
        <title>Revisiting the worldwide diversity of Leptospira species in the environment.</title>
        <authorList>
            <person name="Vincent A.T."/>
            <person name="Schiettekatte O."/>
            <person name="Bourhy P."/>
            <person name="Veyrier F.J."/>
            <person name="Picardeau M."/>
        </authorList>
    </citation>
    <scope>NUCLEOTIDE SEQUENCE [LARGE SCALE GENOMIC DNA]</scope>
    <source>
        <strain evidence="2 3">201702445</strain>
    </source>
</reference>
<keyword evidence="1" id="KW-0472">Membrane</keyword>
<keyword evidence="1" id="KW-1133">Transmembrane helix</keyword>
<proteinExistence type="predicted"/>
<feature type="transmembrane region" description="Helical" evidence="1">
    <location>
        <begin position="190"/>
        <end position="217"/>
    </location>
</feature>
<sequence>MKEKNKNKDNIEKPDYPVRKPKFQFSDTVPKHWCGENASLTHVLNAWTILFPEGEKYFIRTIQKYVPELEEGRVKRNAIAFVGQEAQHAGEHKKFWQNLKNQGYKFEGFMNFVVWFAFGLLEKLFSKKMNLAAVAGLEHYTSLVADLGLRSGLLKPAHPEMRRLFEWHAAEELEHKSAAFDVLKAITQSYWIRVIGMGIASSIFFAFTFVAVLMFLWQDGILFKFKTQKELFQLLFTKERVLPLTIKAALKYFRFSFHPDEEDNLYLAKEIFSSQEHQYREAI</sequence>
<dbReference type="InterPro" id="IPR009078">
    <property type="entry name" value="Ferritin-like_SF"/>
</dbReference>
<gene>
    <name evidence="2" type="ORF">EHQ83_00315</name>
</gene>
<evidence type="ECO:0000313" key="2">
    <source>
        <dbReference type="EMBL" id="TGL90037.1"/>
    </source>
</evidence>
<organism evidence="2 3">
    <name type="scientific">Leptospira yasudae</name>
    <dbReference type="NCBI Taxonomy" id="2202201"/>
    <lineage>
        <taxon>Bacteria</taxon>
        <taxon>Pseudomonadati</taxon>
        <taxon>Spirochaetota</taxon>
        <taxon>Spirochaetia</taxon>
        <taxon>Leptospirales</taxon>
        <taxon>Leptospiraceae</taxon>
        <taxon>Leptospira</taxon>
    </lineage>
</organism>
<comment type="caution">
    <text evidence="2">The sequence shown here is derived from an EMBL/GenBank/DDBJ whole genome shotgun (WGS) entry which is preliminary data.</text>
</comment>